<dbReference type="Pfam" id="PF00215">
    <property type="entry name" value="OMPdecase"/>
    <property type="match status" value="1"/>
</dbReference>
<evidence type="ECO:0000256" key="7">
    <source>
        <dbReference type="HAMAP-Rule" id="MF_01215"/>
    </source>
</evidence>
<evidence type="ECO:0000256" key="2">
    <source>
        <dbReference type="ARBA" id="ARBA00008847"/>
    </source>
</evidence>
<dbReference type="HAMAP" id="MF_01215">
    <property type="entry name" value="OMPdecase_type2"/>
    <property type="match status" value="1"/>
</dbReference>
<comment type="pathway">
    <text evidence="1 7">Pyrimidine metabolism; UMP biosynthesis via de novo pathway; UMP from orotate: step 2/2.</text>
</comment>
<dbReference type="RefSeq" id="WP_007757732.1">
    <property type="nucleotide sequence ID" value="NZ_CABIXA010000003.1"/>
</dbReference>
<dbReference type="EC" id="4.1.1.23" evidence="7"/>
<evidence type="ECO:0000313" key="14">
    <source>
        <dbReference type="Proteomes" id="UP000440198"/>
    </source>
</evidence>
<dbReference type="GO" id="GO:0006207">
    <property type="term" value="P:'de novo' pyrimidine nucleobase biosynthetic process"/>
    <property type="evidence" value="ECO:0007669"/>
    <property type="project" value="InterPro"/>
</dbReference>
<organism evidence="9 12">
    <name type="scientific">Bacteroides finegoldii</name>
    <dbReference type="NCBI Taxonomy" id="338188"/>
    <lineage>
        <taxon>Bacteria</taxon>
        <taxon>Pseudomonadati</taxon>
        <taxon>Bacteroidota</taxon>
        <taxon>Bacteroidia</taxon>
        <taxon>Bacteroidales</taxon>
        <taxon>Bacteroidaceae</taxon>
        <taxon>Bacteroides</taxon>
    </lineage>
</organism>
<dbReference type="Proteomes" id="UP000440198">
    <property type="component" value="Unassembled WGS sequence"/>
</dbReference>
<comment type="similarity">
    <text evidence="2 7">Belongs to the OMP decarboxylase family. Type 2 subfamily.</text>
</comment>
<evidence type="ECO:0000256" key="5">
    <source>
        <dbReference type="ARBA" id="ARBA00023239"/>
    </source>
</evidence>
<dbReference type="NCBIfam" id="TIGR02127">
    <property type="entry name" value="pyrF_sub2"/>
    <property type="match status" value="1"/>
</dbReference>
<comment type="catalytic activity">
    <reaction evidence="6 7">
        <text>orotidine 5'-phosphate + H(+) = UMP + CO2</text>
        <dbReference type="Rhea" id="RHEA:11596"/>
        <dbReference type="ChEBI" id="CHEBI:15378"/>
        <dbReference type="ChEBI" id="CHEBI:16526"/>
        <dbReference type="ChEBI" id="CHEBI:57538"/>
        <dbReference type="ChEBI" id="CHEBI:57865"/>
        <dbReference type="EC" id="4.1.1.23"/>
    </reaction>
</comment>
<evidence type="ECO:0000313" key="13">
    <source>
        <dbReference type="Proteomes" id="UP000421791"/>
    </source>
</evidence>
<dbReference type="GO" id="GO:0004590">
    <property type="term" value="F:orotidine-5'-phosphate decarboxylase activity"/>
    <property type="evidence" value="ECO:0007669"/>
    <property type="project" value="UniProtKB-UniRule"/>
</dbReference>
<evidence type="ECO:0000256" key="6">
    <source>
        <dbReference type="ARBA" id="ARBA00049157"/>
    </source>
</evidence>
<evidence type="ECO:0000256" key="1">
    <source>
        <dbReference type="ARBA" id="ARBA00004861"/>
    </source>
</evidence>
<accession>A0A173Z6V6</accession>
<dbReference type="Proteomes" id="UP000421791">
    <property type="component" value="Unassembled WGS sequence"/>
</dbReference>
<keyword evidence="3 7" id="KW-0210">Decarboxylase</keyword>
<evidence type="ECO:0000313" key="9">
    <source>
        <dbReference type="EMBL" id="CUN72051.1"/>
    </source>
</evidence>
<feature type="domain" description="Orotidine 5'-phosphate decarboxylase" evidence="8">
    <location>
        <begin position="16"/>
        <end position="255"/>
    </location>
</feature>
<keyword evidence="4 7" id="KW-0665">Pyrimidine biosynthesis</keyword>
<dbReference type="AlphaFoldDB" id="A0A173Z6V6"/>
<feature type="active site" description="Proton donor" evidence="7">
    <location>
        <position position="96"/>
    </location>
</feature>
<dbReference type="InterPro" id="IPR011060">
    <property type="entry name" value="RibuloseP-bd_barrel"/>
</dbReference>
<dbReference type="EMBL" id="CYZH01000003">
    <property type="protein sequence ID" value="CUN72051.1"/>
    <property type="molecule type" value="Genomic_DNA"/>
</dbReference>
<dbReference type="UniPathway" id="UPA00070">
    <property type="reaction ID" value="UER00120"/>
</dbReference>
<dbReference type="STRING" id="338188.ERS852397_00729"/>
<gene>
    <name evidence="7 9" type="primary">pyrF</name>
    <name evidence="9" type="ORF">ERS852397_00729</name>
    <name evidence="11" type="ORF">F2Z09_20165</name>
    <name evidence="10" type="ORF">F2Z22_02395</name>
</gene>
<dbReference type="InterPro" id="IPR011995">
    <property type="entry name" value="OMPdecase_type-2"/>
</dbReference>
<dbReference type="EMBL" id="VWAK01000002">
    <property type="protein sequence ID" value="KAA5232845.1"/>
    <property type="molecule type" value="Genomic_DNA"/>
</dbReference>
<dbReference type="GO" id="GO:0044205">
    <property type="term" value="P:'de novo' UMP biosynthetic process"/>
    <property type="evidence" value="ECO:0007669"/>
    <property type="project" value="UniProtKB-UniRule"/>
</dbReference>
<proteinExistence type="inferred from homology"/>
<sequence>MDKQQLFENIKRKKSFLCVGLDTDIKKIPEHLLKEEDPIFAFNKAIIDATADLCIAYKPNLAFYESMGVKGWIAFEKTVKYIKDNYPDQFIIADAKRGDIGNTSAMYARTFFEELDIDSVTVAPYMGEDSVTPFLTYDNKWVILLALTSNKGSHDFQLTEDANGERLFEKVLRKSQEWANDDRMMYVVGATQGRAFEDIRKIVPDHFLLVPGIGAQGGSLEEVCKYGMNSTCGLIVNSSRGIIYVDKTEKFAEAARTAAQEVQAQMAEQLKRVINNQ</sequence>
<evidence type="ECO:0000313" key="12">
    <source>
        <dbReference type="Proteomes" id="UP000095517"/>
    </source>
</evidence>
<dbReference type="SMART" id="SM00934">
    <property type="entry name" value="OMPdecase"/>
    <property type="match status" value="1"/>
</dbReference>
<dbReference type="Proteomes" id="UP000095517">
    <property type="component" value="Unassembled WGS sequence"/>
</dbReference>
<dbReference type="SUPFAM" id="SSF51366">
    <property type="entry name" value="Ribulose-phoshate binding barrel"/>
    <property type="match status" value="1"/>
</dbReference>
<reference evidence="9 12" key="1">
    <citation type="submission" date="2015-09" db="EMBL/GenBank/DDBJ databases">
        <authorList>
            <consortium name="Pathogen Informatics"/>
        </authorList>
    </citation>
    <scope>NUCLEOTIDE SEQUENCE [LARGE SCALE GENOMIC DNA]</scope>
    <source>
        <strain evidence="9 12">2789STDY5608840</strain>
    </source>
</reference>
<dbReference type="Gene3D" id="3.20.20.70">
    <property type="entry name" value="Aldolase class I"/>
    <property type="match status" value="1"/>
</dbReference>
<dbReference type="CDD" id="cd04725">
    <property type="entry name" value="OMP_decarboxylase_like"/>
    <property type="match status" value="1"/>
</dbReference>
<reference evidence="13 14" key="2">
    <citation type="journal article" date="2019" name="Nat. Med.">
        <title>A library of human gut bacterial isolates paired with longitudinal multiomics data enables mechanistic microbiome research.</title>
        <authorList>
            <person name="Poyet M."/>
            <person name="Groussin M."/>
            <person name="Gibbons S.M."/>
            <person name="Avila-Pacheco J."/>
            <person name="Jiang X."/>
            <person name="Kearney S.M."/>
            <person name="Perrotta A.R."/>
            <person name="Berdy B."/>
            <person name="Zhao S."/>
            <person name="Lieberman T.D."/>
            <person name="Swanson P.K."/>
            <person name="Smith M."/>
            <person name="Roesemann S."/>
            <person name="Alexander J.E."/>
            <person name="Rich S.A."/>
            <person name="Livny J."/>
            <person name="Vlamakis H."/>
            <person name="Clish C."/>
            <person name="Bullock K."/>
            <person name="Deik A."/>
            <person name="Scott J."/>
            <person name="Pierce K.A."/>
            <person name="Xavier R.J."/>
            <person name="Alm E.J."/>
        </authorList>
    </citation>
    <scope>NUCLEOTIDE SEQUENCE [LARGE SCALE GENOMIC DNA]</scope>
    <source>
        <strain evidence="11 14">BIOML-A2</strain>
        <strain evidence="10 13">BIOML-A6</strain>
    </source>
</reference>
<protein>
    <recommendedName>
        <fullName evidence="7">Orotidine 5'-phosphate decarboxylase</fullName>
        <ecNumber evidence="7">4.1.1.23</ecNumber>
    </recommendedName>
    <alternativeName>
        <fullName evidence="7">OMP decarboxylase</fullName>
        <shortName evidence="7">OMPDCase</shortName>
        <shortName evidence="7">OMPdecase</shortName>
    </alternativeName>
</protein>
<dbReference type="InterPro" id="IPR013785">
    <property type="entry name" value="Aldolase_TIM"/>
</dbReference>
<keyword evidence="5 7" id="KW-0456">Lyase</keyword>
<evidence type="ECO:0000313" key="11">
    <source>
        <dbReference type="EMBL" id="KAA5252292.1"/>
    </source>
</evidence>
<dbReference type="EMBL" id="VWAG01000064">
    <property type="protein sequence ID" value="KAA5252292.1"/>
    <property type="molecule type" value="Genomic_DNA"/>
</dbReference>
<name>A0A173Z6V6_9BACE</name>
<evidence type="ECO:0000313" key="10">
    <source>
        <dbReference type="EMBL" id="KAA5232845.1"/>
    </source>
</evidence>
<evidence type="ECO:0000256" key="4">
    <source>
        <dbReference type="ARBA" id="ARBA00022975"/>
    </source>
</evidence>
<keyword evidence="14" id="KW-1185">Reference proteome</keyword>
<dbReference type="InterPro" id="IPR001754">
    <property type="entry name" value="OMPdeCOase_dom"/>
</dbReference>
<dbReference type="PANTHER" id="PTHR43375">
    <property type="entry name" value="OROTIDINE 5'-PHOSPHATE DECARBOXYLASE"/>
    <property type="match status" value="1"/>
</dbReference>
<dbReference type="PANTHER" id="PTHR43375:SF1">
    <property type="entry name" value="OROTIDINE 5'-PHOSPHATE DECARBOXYLASE"/>
    <property type="match status" value="1"/>
</dbReference>
<evidence type="ECO:0000256" key="3">
    <source>
        <dbReference type="ARBA" id="ARBA00022793"/>
    </source>
</evidence>
<dbReference type="FunFam" id="3.20.20.70:FF:000157">
    <property type="entry name" value="Orotidine 5'-phosphate decarboxylase"/>
    <property type="match status" value="1"/>
</dbReference>
<evidence type="ECO:0000259" key="8">
    <source>
        <dbReference type="SMART" id="SM00934"/>
    </source>
</evidence>
<dbReference type="GeneID" id="92986785"/>